<dbReference type="Proteomes" id="UP001195965">
    <property type="component" value="Chromosome"/>
</dbReference>
<accession>A0ACD5HG74</accession>
<sequence length="552" mass="62696">MSFVRNRVNSNRNRSETIKEFCDNIGVSKEGFLLYNKENEKEYKVFDLIKKNGSLRKVKAPSAGLAGLQRKISKILQTIYNQPNCVHGYVPDRSVVSNAQCHVNKRYILSIDINDFFGSITRNRILGLFRSIFSDQNLCEALTNICVVDGCLPTGSPASPVLSNMIMFKMDRKIMSICKNNHVFYTRYSDDLTFSTKTKSFPSEFVYLDACGSLTLGKSIVAIFKENGFSINLKKTKLRSRSNRQVVTGVVVNKITNIPSSYMSNLRAIKNSISKHGVDGAQKIFDENYKETRYKNRVNIGHHISIKDMVRGKIEYIGMVRGKQDALYRKNLDWYNKNFRSLGDPEECVYPIYFIIDMPEKSKQKDHRIKNDCGQGTCFFLEDVGILTADHFLPSVEDVEAAGDHLRLYFETKDGCKHNVKIENRYPKIDMAVLSLEDNLFRSKKLYVNTDFSHSDRLTVSLYGFPDCAVGESLQVRDSVITGTRNRADEKEIIIRDGIKAGMSGGPVTDQANRVVGVIHKGGIDESGKCYYKPINDLYHIIKPMHSSNRSR</sequence>
<organism evidence="1 2">
    <name type="scientific">Acidithiobacillus montserratensis</name>
    <dbReference type="NCBI Taxonomy" id="2729135"/>
    <lineage>
        <taxon>Bacteria</taxon>
        <taxon>Pseudomonadati</taxon>
        <taxon>Pseudomonadota</taxon>
        <taxon>Acidithiobacillia</taxon>
        <taxon>Acidithiobacillales</taxon>
        <taxon>Acidithiobacillaceae</taxon>
        <taxon>Acidithiobacillus</taxon>
    </lineage>
</organism>
<keyword evidence="1" id="KW-0695">RNA-directed DNA polymerase</keyword>
<dbReference type="EMBL" id="CP127526">
    <property type="protein sequence ID" value="XRI73922.1"/>
    <property type="molecule type" value="Genomic_DNA"/>
</dbReference>
<name>A0ACD5HG74_9PROT</name>
<reference evidence="1 2" key="1">
    <citation type="journal article" date="2021" name="ISME J.">
        <title>Genomic evolution of the class Acidithiobacillia: deep-branching Proteobacteria living in extreme acidic conditions.</title>
        <authorList>
            <person name="Moya-Beltran A."/>
            <person name="Beard S."/>
            <person name="Rojas-Villalobos C."/>
            <person name="Issotta F."/>
            <person name="Gallardo Y."/>
            <person name="Ulloa R."/>
            <person name="Giaveno A."/>
            <person name="Degli Esposti M."/>
            <person name="Johnson D.B."/>
            <person name="Quatrini R."/>
        </authorList>
    </citation>
    <scope>NUCLEOTIDE SEQUENCE [LARGE SCALE GENOMIC DNA]</scope>
    <source>
        <strain evidence="1 2">GG1-14</strain>
    </source>
</reference>
<protein>
    <submittedName>
        <fullName evidence="1">Reverse transcriptase domain-containing protein</fullName>
    </submittedName>
</protein>
<proteinExistence type="predicted"/>
<evidence type="ECO:0000313" key="1">
    <source>
        <dbReference type="EMBL" id="XRI73922.1"/>
    </source>
</evidence>
<evidence type="ECO:0000313" key="2">
    <source>
        <dbReference type="Proteomes" id="UP001195965"/>
    </source>
</evidence>
<gene>
    <name evidence="1" type="ORF">HHS34_001650</name>
</gene>
<keyword evidence="1" id="KW-0808">Transferase</keyword>
<keyword evidence="2" id="KW-1185">Reference proteome</keyword>
<keyword evidence="1" id="KW-0548">Nucleotidyltransferase</keyword>